<name>A0ABR8V9U8_9BACT</name>
<dbReference type="EMBL" id="JACSPQ010000001">
    <property type="protein sequence ID" value="MBD8001532.1"/>
    <property type="molecule type" value="Genomic_DNA"/>
</dbReference>
<gene>
    <name evidence="1" type="ORF">H9626_04770</name>
</gene>
<evidence type="ECO:0000313" key="2">
    <source>
        <dbReference type="Proteomes" id="UP000616346"/>
    </source>
</evidence>
<reference evidence="1 2" key="1">
    <citation type="submission" date="2020-08" db="EMBL/GenBank/DDBJ databases">
        <title>A Genomic Blueprint of the Chicken Gut Microbiome.</title>
        <authorList>
            <person name="Gilroy R."/>
            <person name="Ravi A."/>
            <person name="Getino M."/>
            <person name="Pursley I."/>
            <person name="Horton D.L."/>
            <person name="Alikhan N.-F."/>
            <person name="Baker D."/>
            <person name="Gharbi K."/>
            <person name="Hall N."/>
            <person name="Watson M."/>
            <person name="Adriaenssens E.M."/>
            <person name="Foster-Nyarko E."/>
            <person name="Jarju S."/>
            <person name="Secka A."/>
            <person name="Antonio M."/>
            <person name="Oren A."/>
            <person name="Chaudhuri R."/>
            <person name="La Ragione R.M."/>
            <person name="Hildebrand F."/>
            <person name="Pallen M.J."/>
        </authorList>
    </citation>
    <scope>NUCLEOTIDE SEQUENCE [LARGE SCALE GENOMIC DNA]</scope>
    <source>
        <strain evidence="1 2">Sa1YUN3</strain>
    </source>
</reference>
<sequence>MSDNIDVLKRLALLIRNATAEGENTAERVGRTFVGIIDLLSEISLDKLKELFLRKDQEDTTNYLINLLGGVIAPFIQSPDFVSGMMGTGFTLKRNADGTTYAEIDRLLVRMKAIFQVLEIMRTEVGGATMMFNASGARITVTKVERIDKVPFYYSDGAAKYYSDGARAYVQPSEHGAVYRCYFLSDDGDTAIKNLFHAGNLARSQSFNIKEGVHEGVSNRFFWRLVTAVGDDYIDLSVSHCAEGSDVPQEGDVICQIGDIKDPDYQSAIVMSAFGDGAPYITFYQGINSYSLSGKDVFAIGYDRAKQECFIRGYGRMYFGDRGRKTFIEYTKENGLQVKASKFLLESGTDVGGSLSSMSSSISAMQGQISLKVGKDQLKATGIDIDSKTVKVTASQFLVQDSGGTGIAVFKLVNGKPMLKAENIDVENLKVKHLDGADGTFSGELKAATGTFSGELKAATGTFSGTISANGAKVGGFTLDNGALNWKSKDYFGGDSRSIRIGVSTNANTGVVDISFNGATLGKYGVKVVGSNVGGACIYASRNGNSTPNLNNTYAGYFDGGVHVNGNLYSNLIMANTIGTGWTMDKDGIYTYKKGITKNIYWDIKDGNWTKSYKLQIVNGIIIGD</sequence>
<evidence type="ECO:0000313" key="1">
    <source>
        <dbReference type="EMBL" id="MBD8001532.1"/>
    </source>
</evidence>
<keyword evidence="2" id="KW-1185">Reference proteome</keyword>
<comment type="caution">
    <text evidence="1">The sequence shown here is derived from an EMBL/GenBank/DDBJ whole genome shotgun (WGS) entry which is preliminary data.</text>
</comment>
<accession>A0ABR8V9U8</accession>
<dbReference type="RefSeq" id="WP_191709719.1">
    <property type="nucleotide sequence ID" value="NZ_JACSPQ010000001.1"/>
</dbReference>
<dbReference type="Proteomes" id="UP000616346">
    <property type="component" value="Unassembled WGS sequence"/>
</dbReference>
<protein>
    <submittedName>
        <fullName evidence="1">Uncharacterized protein</fullName>
    </submittedName>
</protein>
<organism evidence="1 2">
    <name type="scientific">Phocaeicola faecium</name>
    <dbReference type="NCBI Taxonomy" id="2762213"/>
    <lineage>
        <taxon>Bacteria</taxon>
        <taxon>Pseudomonadati</taxon>
        <taxon>Bacteroidota</taxon>
        <taxon>Bacteroidia</taxon>
        <taxon>Bacteroidales</taxon>
        <taxon>Bacteroidaceae</taxon>
        <taxon>Phocaeicola</taxon>
    </lineage>
</organism>
<proteinExistence type="predicted"/>